<keyword evidence="2" id="KW-0805">Transcription regulation</keyword>
<evidence type="ECO:0000256" key="1">
    <source>
        <dbReference type="ARBA" id="ARBA00004123"/>
    </source>
</evidence>
<gene>
    <name evidence="9" type="primary">LOC121211371</name>
</gene>
<dbReference type="InterPro" id="IPR044837">
    <property type="entry name" value="REM16-like"/>
</dbReference>
<organism evidence="8 9">
    <name type="scientific">Gossypium hirsutum</name>
    <name type="common">Upland cotton</name>
    <name type="synonym">Gossypium mexicanum</name>
    <dbReference type="NCBI Taxonomy" id="3635"/>
    <lineage>
        <taxon>Eukaryota</taxon>
        <taxon>Viridiplantae</taxon>
        <taxon>Streptophyta</taxon>
        <taxon>Embryophyta</taxon>
        <taxon>Tracheophyta</taxon>
        <taxon>Spermatophyta</taxon>
        <taxon>Magnoliopsida</taxon>
        <taxon>eudicotyledons</taxon>
        <taxon>Gunneridae</taxon>
        <taxon>Pentapetalae</taxon>
        <taxon>rosids</taxon>
        <taxon>malvids</taxon>
        <taxon>Malvales</taxon>
        <taxon>Malvaceae</taxon>
        <taxon>Malvoideae</taxon>
        <taxon>Gossypium</taxon>
    </lineage>
</organism>
<keyword evidence="8" id="KW-1185">Reference proteome</keyword>
<dbReference type="GeneID" id="121211371"/>
<keyword evidence="3" id="KW-0238">DNA-binding</keyword>
<feature type="domain" description="TF-B3" evidence="7">
    <location>
        <begin position="191"/>
        <end position="230"/>
    </location>
</feature>
<feature type="region of interest" description="Disordered" evidence="6">
    <location>
        <begin position="36"/>
        <end position="112"/>
    </location>
</feature>
<keyword evidence="5" id="KW-0539">Nucleus</keyword>
<evidence type="ECO:0000256" key="6">
    <source>
        <dbReference type="SAM" id="MobiDB-lite"/>
    </source>
</evidence>
<dbReference type="Pfam" id="PF02362">
    <property type="entry name" value="B3"/>
    <property type="match status" value="1"/>
</dbReference>
<proteinExistence type="predicted"/>
<dbReference type="InterPro" id="IPR003340">
    <property type="entry name" value="B3_DNA-bd"/>
</dbReference>
<dbReference type="SUPFAM" id="SSF101936">
    <property type="entry name" value="DNA-binding pseudobarrel domain"/>
    <property type="match status" value="1"/>
</dbReference>
<protein>
    <submittedName>
        <fullName evidence="9">B3 domain-containing transcription factor VRN1-like</fullName>
    </submittedName>
</protein>
<dbReference type="PROSITE" id="PS50863">
    <property type="entry name" value="B3"/>
    <property type="match status" value="1"/>
</dbReference>
<dbReference type="CDD" id="cd10017">
    <property type="entry name" value="B3_DNA"/>
    <property type="match status" value="1"/>
</dbReference>
<dbReference type="RefSeq" id="XP_040940061.1">
    <property type="nucleotide sequence ID" value="XM_041084127.1"/>
</dbReference>
<evidence type="ECO:0000313" key="9">
    <source>
        <dbReference type="RefSeq" id="XP_040940061.1"/>
    </source>
</evidence>
<reference evidence="9" key="2">
    <citation type="submission" date="2025-08" db="UniProtKB">
        <authorList>
            <consortium name="RefSeq"/>
        </authorList>
    </citation>
    <scope>IDENTIFICATION</scope>
</reference>
<dbReference type="InterPro" id="IPR015300">
    <property type="entry name" value="DNA-bd_pseudobarrel_sf"/>
</dbReference>
<evidence type="ECO:0000313" key="8">
    <source>
        <dbReference type="Proteomes" id="UP000818029"/>
    </source>
</evidence>
<accession>A0ABM2ZBM4</accession>
<comment type="subcellular location">
    <subcellularLocation>
        <location evidence="1">Nucleus</location>
    </subcellularLocation>
</comment>
<evidence type="ECO:0000256" key="4">
    <source>
        <dbReference type="ARBA" id="ARBA00023163"/>
    </source>
</evidence>
<reference evidence="8" key="1">
    <citation type="journal article" date="2020" name="Nat. Genet.">
        <title>Genomic diversifications of five Gossypium allopolyploid species and their impact on cotton improvement.</title>
        <authorList>
            <person name="Chen Z.J."/>
            <person name="Sreedasyam A."/>
            <person name="Ando A."/>
            <person name="Song Q."/>
            <person name="De Santiago L.M."/>
            <person name="Hulse-Kemp A.M."/>
            <person name="Ding M."/>
            <person name="Ye W."/>
            <person name="Kirkbride R.C."/>
            <person name="Jenkins J."/>
            <person name="Plott C."/>
            <person name="Lovell J."/>
            <person name="Lin Y.M."/>
            <person name="Vaughn R."/>
            <person name="Liu B."/>
            <person name="Simpson S."/>
            <person name="Scheffler B.E."/>
            <person name="Wen L."/>
            <person name="Saski C.A."/>
            <person name="Grover C.E."/>
            <person name="Hu G."/>
            <person name="Conover J.L."/>
            <person name="Carlson J.W."/>
            <person name="Shu S."/>
            <person name="Boston L.B."/>
            <person name="Williams M."/>
            <person name="Peterson D.G."/>
            <person name="McGee K."/>
            <person name="Jones D.C."/>
            <person name="Wendel J.F."/>
            <person name="Stelly D.M."/>
            <person name="Grimwood J."/>
            <person name="Schmutz J."/>
        </authorList>
    </citation>
    <scope>NUCLEOTIDE SEQUENCE [LARGE SCALE GENOMIC DNA]</scope>
    <source>
        <strain evidence="8">cv. TM-1</strain>
    </source>
</reference>
<evidence type="ECO:0000259" key="7">
    <source>
        <dbReference type="PROSITE" id="PS50863"/>
    </source>
</evidence>
<dbReference type="Gene3D" id="2.40.330.10">
    <property type="entry name" value="DNA-binding pseudobarrel domain"/>
    <property type="match status" value="1"/>
</dbReference>
<dbReference type="PANTHER" id="PTHR31391">
    <property type="entry name" value="B3 DOMAIN-CONTAINING PROTEIN OS11G0197600-RELATED"/>
    <property type="match status" value="1"/>
</dbReference>
<keyword evidence="4" id="KW-0804">Transcription</keyword>
<evidence type="ECO:0000256" key="3">
    <source>
        <dbReference type="ARBA" id="ARBA00023125"/>
    </source>
</evidence>
<name>A0ABM2ZBM4_GOSHI</name>
<dbReference type="Proteomes" id="UP000818029">
    <property type="component" value="Chromosome A12"/>
</dbReference>
<evidence type="ECO:0000256" key="5">
    <source>
        <dbReference type="ARBA" id="ARBA00023242"/>
    </source>
</evidence>
<evidence type="ECO:0000256" key="2">
    <source>
        <dbReference type="ARBA" id="ARBA00023015"/>
    </source>
</evidence>
<sequence length="287" mass="32003">MVSSPVKLEVQYSRYKRNDHFHVLIFDQSVSEIEYPHSSTEDNGDGHISVAVCGEDSGSASRKNKEKPDLPCPPPQKKMRTASKLENSSSHVSLEDPSSRKSKLSATTDDGVIPARQSMRTKVLSCSQKLIVTEKARANQIASAYESNENPAFMVFMRPLSVCHGYPIGLCYELFDNAQMNTESKNLSAQLYGGWRTFVKDNRINIGDVCVFELIRQPEILMKVQIYPAAKNARKARKSLAKHDNKGVSSAWGCLKLDLMGKMQPLTPTEKERAADIASWFSSRLGE</sequence>